<dbReference type="PANTHER" id="PTHR31350">
    <property type="entry name" value="SI:DKEY-261L7.2"/>
    <property type="match status" value="1"/>
</dbReference>
<dbReference type="Pfam" id="PF13369">
    <property type="entry name" value="Transglut_core2"/>
    <property type="match status" value="1"/>
</dbReference>
<keyword evidence="4" id="KW-1185">Reference proteome</keyword>
<dbReference type="Pfam" id="PF13371">
    <property type="entry name" value="TPR_9"/>
    <property type="match status" value="1"/>
</dbReference>
<dbReference type="SUPFAM" id="SSF48452">
    <property type="entry name" value="TPR-like"/>
    <property type="match status" value="1"/>
</dbReference>
<feature type="domain" description="Protein SirB1 N-terminal" evidence="2">
    <location>
        <begin position="31"/>
        <end position="179"/>
    </location>
</feature>
<evidence type="ECO:0000259" key="2">
    <source>
        <dbReference type="Pfam" id="PF13369"/>
    </source>
</evidence>
<accession>A0A9X4PLZ8</accession>
<dbReference type="InterPro" id="IPR011990">
    <property type="entry name" value="TPR-like_helical_dom_sf"/>
</dbReference>
<dbReference type="AlphaFoldDB" id="A0A9X4PLZ8"/>
<dbReference type="Proteomes" id="UP001155500">
    <property type="component" value="Unassembled WGS sequence"/>
</dbReference>
<dbReference type="InterPro" id="IPR032698">
    <property type="entry name" value="SirB1_N"/>
</dbReference>
<evidence type="ECO:0000256" key="1">
    <source>
        <dbReference type="ARBA" id="ARBA00007100"/>
    </source>
</evidence>
<gene>
    <name evidence="3" type="ORF">A6A20_01115</name>
</gene>
<comment type="caution">
    <text evidence="3">The sequence shown here is derived from an EMBL/GenBank/DDBJ whole genome shotgun (WGS) entry which is preliminary data.</text>
</comment>
<organism evidence="3 4">
    <name type="scientific">Volucribacter amazonae</name>
    <dbReference type="NCBI Taxonomy" id="256731"/>
    <lineage>
        <taxon>Bacteria</taxon>
        <taxon>Pseudomonadati</taxon>
        <taxon>Pseudomonadota</taxon>
        <taxon>Gammaproteobacteria</taxon>
        <taxon>Pasteurellales</taxon>
        <taxon>Pasteurellaceae</taxon>
        <taxon>Volucribacter</taxon>
    </lineage>
</organism>
<comment type="similarity">
    <text evidence="1">Belongs to the UPF0162 family.</text>
</comment>
<evidence type="ECO:0000313" key="3">
    <source>
        <dbReference type="EMBL" id="MDG6894263.1"/>
    </source>
</evidence>
<reference evidence="3" key="1">
    <citation type="submission" date="2016-03" db="EMBL/GenBank/DDBJ databases">
        <title>Co-evolution between Pasteurellaceae and their hosts.</title>
        <authorList>
            <person name="Hansen M.J."/>
            <person name="Bojesen A.M."/>
            <person name="Planet P."/>
        </authorList>
    </citation>
    <scope>NUCLEOTIDE SEQUENCE</scope>
    <source>
        <strain evidence="3">146/S8/89</strain>
    </source>
</reference>
<sequence>MKKYNQKALFDTLVSFYLITAEDEGELLGHIRSSIGALVRKARKQISAELNTKQQIDSLLHLIYQEWGFHCDPDQYFYVDNLYLDKVLHSKQGMPVSLGAIVLYLASSLQLPIYPINFPTQLVLRVELENEVLFIDPWDGRYISRAMLATLFEGYLGFGHQLSEEDLAISSEQEIDYRVRQVAKHALIREGRNISALQLIENLLYSNPDDPYEIRDRGLVLANMQCIDAAVADLDYFVEKCPDDPTAVLLVAQLAELKQQHYVLH</sequence>
<proteinExistence type="inferred from homology"/>
<name>A0A9X4PLZ8_9PAST</name>
<dbReference type="RefSeq" id="WP_279571751.1">
    <property type="nucleotide sequence ID" value="NZ_LWID01000001.1"/>
</dbReference>
<protein>
    <recommendedName>
        <fullName evidence="2">Protein SirB1 N-terminal domain-containing protein</fullName>
    </recommendedName>
</protein>
<dbReference type="EMBL" id="LWID01000001">
    <property type="protein sequence ID" value="MDG6894263.1"/>
    <property type="molecule type" value="Genomic_DNA"/>
</dbReference>
<dbReference type="PANTHER" id="PTHR31350:SF21">
    <property type="entry name" value="F-BOX ONLY PROTEIN 21"/>
    <property type="match status" value="1"/>
</dbReference>
<evidence type="ECO:0000313" key="4">
    <source>
        <dbReference type="Proteomes" id="UP001155500"/>
    </source>
</evidence>